<keyword evidence="1" id="KW-1133">Transmembrane helix</keyword>
<keyword evidence="3" id="KW-1185">Reference proteome</keyword>
<dbReference type="EMBL" id="PRLM01000003">
    <property type="protein sequence ID" value="RYC74798.1"/>
    <property type="molecule type" value="Genomic_DNA"/>
</dbReference>
<evidence type="ECO:0000313" key="3">
    <source>
        <dbReference type="Proteomes" id="UP001191019"/>
    </source>
</evidence>
<reference evidence="2 3" key="1">
    <citation type="journal article" date="2018" name="bioRxiv">
        <title>Evidence of independent acquisition and adaption of ultra-small bacteria to human hosts across the highly diverse yet reduced genomes of the phylum Saccharibacteria.</title>
        <authorList>
            <person name="McLean J.S."/>
            <person name="Bor B."/>
            <person name="To T.T."/>
            <person name="Liu Q."/>
            <person name="Kearns K.A."/>
            <person name="Solden L.M."/>
            <person name="Wrighton K.C."/>
            <person name="He X."/>
            <person name="Shi W."/>
        </authorList>
    </citation>
    <scope>NUCLEOTIDE SEQUENCE [LARGE SCALE GENOMIC DNA]</scope>
    <source>
        <strain evidence="2 3">TM7_G3_2_Rum_HOT_351B</strain>
    </source>
</reference>
<comment type="caution">
    <text evidence="2">The sequence shown here is derived from an EMBL/GenBank/DDBJ whole genome shotgun (WGS) entry which is preliminary data.</text>
</comment>
<reference evidence="2 3" key="2">
    <citation type="journal article" date="2020" name="Cell Rep.">
        <title>Acquisition and Adaptation of Ultra-small Parasitic Reduced Genome Bacteria to Mammalian Hosts.</title>
        <authorList>
            <person name="McLean J.S."/>
            <person name="Bor B."/>
            <person name="Kerns K.A."/>
            <person name="Liu Q."/>
            <person name="To T.T."/>
            <person name="Solden L."/>
            <person name="Hendrickson E.L."/>
            <person name="Wrighton K."/>
            <person name="Shi W."/>
            <person name="He X."/>
        </authorList>
    </citation>
    <scope>NUCLEOTIDE SEQUENCE [LARGE SCALE GENOMIC DNA]</scope>
    <source>
        <strain evidence="2 3">TM7_G3_2_Rum_HOT_351B</strain>
    </source>
</reference>
<keyword evidence="1" id="KW-0812">Transmembrane</keyword>
<evidence type="ECO:0000256" key="1">
    <source>
        <dbReference type="SAM" id="Phobius"/>
    </source>
</evidence>
<organism evidence="2 3">
    <name type="scientific">Candidatus Nanosyncoccus alces</name>
    <dbReference type="NCBI Taxonomy" id="2171997"/>
    <lineage>
        <taxon>Bacteria</taxon>
        <taxon>Candidatus Saccharimonadota</taxon>
        <taxon>Candidatus Nanosyncoccalia</taxon>
        <taxon>Candidatus Nanosyncoccales</taxon>
        <taxon>Candidatus Nanosyncoccaceae</taxon>
        <taxon>Candidatus Nanosyncoccus</taxon>
    </lineage>
</organism>
<sequence>MSVNDSLRRVKFKMKHDFFTVENIVLLVAIALCLVWTYQSIAAMSRNWELSETLMREKKELELLSVEVETAELENEYYKTEEYQELMARKFLDKKLDGENMVIMPENSEEAKNKHKVEKTEKTEKTYSNFEKWMMYLFPTY</sequence>
<name>A0ABY0FNH5_9BACT</name>
<proteinExistence type="predicted"/>
<protein>
    <recommendedName>
        <fullName evidence="4">Septum formation initiator</fullName>
    </recommendedName>
</protein>
<keyword evidence="1" id="KW-0472">Membrane</keyword>
<accession>A0ABY0FNH5</accession>
<dbReference type="RefSeq" id="WP_129734772.1">
    <property type="nucleotide sequence ID" value="NZ_PRLM01000003.1"/>
</dbReference>
<evidence type="ECO:0008006" key="4">
    <source>
        <dbReference type="Google" id="ProtNLM"/>
    </source>
</evidence>
<feature type="transmembrane region" description="Helical" evidence="1">
    <location>
        <begin position="21"/>
        <end position="38"/>
    </location>
</feature>
<evidence type="ECO:0000313" key="2">
    <source>
        <dbReference type="EMBL" id="RYC74798.1"/>
    </source>
</evidence>
<dbReference type="Proteomes" id="UP001191019">
    <property type="component" value="Unassembled WGS sequence"/>
</dbReference>
<gene>
    <name evidence="2" type="ORF">G3RUM_00344</name>
</gene>